<evidence type="ECO:0000313" key="3">
    <source>
        <dbReference type="EMBL" id="GIG42913.1"/>
    </source>
</evidence>
<protein>
    <submittedName>
        <fullName evidence="3">Uncharacterized protein</fullName>
    </submittedName>
</protein>
<feature type="transmembrane region" description="Helical" evidence="2">
    <location>
        <begin position="50"/>
        <end position="72"/>
    </location>
</feature>
<comment type="caution">
    <text evidence="3">The sequence shown here is derived from an EMBL/GenBank/DDBJ whole genome shotgun (WGS) entry which is preliminary data.</text>
</comment>
<dbReference type="Proteomes" id="UP000660611">
    <property type="component" value="Unassembled WGS sequence"/>
</dbReference>
<keyword evidence="2" id="KW-0472">Membrane</keyword>
<name>A0A919U9R9_9ACTN</name>
<accession>A0A919U9R9</accession>
<keyword evidence="2" id="KW-1133">Transmembrane helix</keyword>
<dbReference type="RefSeq" id="WP_203844778.1">
    <property type="nucleotide sequence ID" value="NZ_BAAAVW010000002.1"/>
</dbReference>
<reference evidence="3" key="1">
    <citation type="submission" date="2021-01" db="EMBL/GenBank/DDBJ databases">
        <title>Whole genome shotgun sequence of Dactylosporangium siamense NBRC 106093.</title>
        <authorList>
            <person name="Komaki H."/>
            <person name="Tamura T."/>
        </authorList>
    </citation>
    <scope>NUCLEOTIDE SEQUENCE</scope>
    <source>
        <strain evidence="3">NBRC 106093</strain>
    </source>
</reference>
<organism evidence="3 4">
    <name type="scientific">Dactylosporangium siamense</name>
    <dbReference type="NCBI Taxonomy" id="685454"/>
    <lineage>
        <taxon>Bacteria</taxon>
        <taxon>Bacillati</taxon>
        <taxon>Actinomycetota</taxon>
        <taxon>Actinomycetes</taxon>
        <taxon>Micromonosporales</taxon>
        <taxon>Micromonosporaceae</taxon>
        <taxon>Dactylosporangium</taxon>
    </lineage>
</organism>
<dbReference type="EMBL" id="BONQ01000017">
    <property type="protein sequence ID" value="GIG42913.1"/>
    <property type="molecule type" value="Genomic_DNA"/>
</dbReference>
<keyword evidence="4" id="KW-1185">Reference proteome</keyword>
<gene>
    <name evidence="3" type="ORF">Dsi01nite_009540</name>
</gene>
<dbReference type="AlphaFoldDB" id="A0A919U9R9"/>
<evidence type="ECO:0000256" key="1">
    <source>
        <dbReference type="SAM" id="MobiDB-lite"/>
    </source>
</evidence>
<evidence type="ECO:0000313" key="4">
    <source>
        <dbReference type="Proteomes" id="UP000660611"/>
    </source>
</evidence>
<keyword evidence="2" id="KW-0812">Transmembrane</keyword>
<feature type="region of interest" description="Disordered" evidence="1">
    <location>
        <begin position="175"/>
        <end position="199"/>
    </location>
</feature>
<proteinExistence type="predicted"/>
<sequence>MNEQIMHLLTAADPARDVPVAPGDVEALLYRATQDVTGYDLRPPVRRRRVLAAAAAILAVSAVTGTTAAILLRGGDQPPAGPPVVPAPSGTPGCLDRLADSAMTDMRDGVGGPYEYLRTAGTSGSTVQMPNGNFARFTYQVETRTWTAEDGSVHRRIVNQQPEYADAASRTFFRNNPSWLPHTGTREEDLPAGTPRKQVPAADPAAMAEALYQPRDNGPSQAITGVEELVGQRILDREHRIALLRFLARTDGIICGAEATDPSGRVGVVVTGPEGAGPQPSPGEHGGRSILVSPNTGVVLAAGYTDATGTTWHTVFLDQYFTSVAGAP</sequence>
<evidence type="ECO:0000256" key="2">
    <source>
        <dbReference type="SAM" id="Phobius"/>
    </source>
</evidence>